<dbReference type="EMBL" id="LCRI01000012">
    <property type="protein sequence ID" value="KKW32841.1"/>
    <property type="molecule type" value="Genomic_DNA"/>
</dbReference>
<evidence type="ECO:0000256" key="1">
    <source>
        <dbReference type="SAM" id="MobiDB-lite"/>
    </source>
</evidence>
<evidence type="ECO:0000313" key="2">
    <source>
        <dbReference type="EMBL" id="KKW32841.1"/>
    </source>
</evidence>
<proteinExistence type="predicted"/>
<dbReference type="AlphaFoldDB" id="A0A0G1XPH1"/>
<feature type="compositionally biased region" description="Polar residues" evidence="1">
    <location>
        <begin position="42"/>
        <end position="51"/>
    </location>
</feature>
<protein>
    <submittedName>
        <fullName evidence="2">Uncharacterized protein</fullName>
    </submittedName>
</protein>
<accession>A0A0G1XPH1</accession>
<gene>
    <name evidence="2" type="ORF">UY77_C0012G0008</name>
</gene>
<feature type="region of interest" description="Disordered" evidence="1">
    <location>
        <begin position="1"/>
        <end position="57"/>
    </location>
</feature>
<dbReference type="Proteomes" id="UP000034711">
    <property type="component" value="Unassembled WGS sequence"/>
</dbReference>
<evidence type="ECO:0000313" key="3">
    <source>
        <dbReference type="Proteomes" id="UP000034711"/>
    </source>
</evidence>
<reference evidence="2 3" key="1">
    <citation type="journal article" date="2015" name="Nature">
        <title>rRNA introns, odd ribosomes, and small enigmatic genomes across a large radiation of phyla.</title>
        <authorList>
            <person name="Brown C.T."/>
            <person name="Hug L.A."/>
            <person name="Thomas B.C."/>
            <person name="Sharon I."/>
            <person name="Castelle C.J."/>
            <person name="Singh A."/>
            <person name="Wilkins M.J."/>
            <person name="Williams K.H."/>
            <person name="Banfield J.F."/>
        </authorList>
    </citation>
    <scope>NUCLEOTIDE SEQUENCE [LARGE SCALE GENOMIC DNA]</scope>
</reference>
<comment type="caution">
    <text evidence="2">The sequence shown here is derived from an EMBL/GenBank/DDBJ whole genome shotgun (WGS) entry which is preliminary data.</text>
</comment>
<sequence>MRNTCPPKIGGQSREPGSRFAGQGVSNEIPPLTPPNLGGEAPSNNQLTGWESRNAGR</sequence>
<name>A0A0G1XPH1_9BACT</name>
<organism evidence="2 3">
    <name type="scientific">Candidatus Uhrbacteria bacterium GW2011_GWA2_53_10</name>
    <dbReference type="NCBI Taxonomy" id="1618980"/>
    <lineage>
        <taxon>Bacteria</taxon>
        <taxon>Candidatus Uhriibacteriota</taxon>
    </lineage>
</organism>